<proteinExistence type="predicted"/>
<dbReference type="GeneID" id="25414908"/>
<dbReference type="AlphaFoldDB" id="A0A074WNJ8"/>
<organism evidence="2 3">
    <name type="scientific">Aureobasidium namibiae CBS 147.97</name>
    <dbReference type="NCBI Taxonomy" id="1043004"/>
    <lineage>
        <taxon>Eukaryota</taxon>
        <taxon>Fungi</taxon>
        <taxon>Dikarya</taxon>
        <taxon>Ascomycota</taxon>
        <taxon>Pezizomycotina</taxon>
        <taxon>Dothideomycetes</taxon>
        <taxon>Dothideomycetidae</taxon>
        <taxon>Dothideales</taxon>
        <taxon>Saccotheciaceae</taxon>
        <taxon>Aureobasidium</taxon>
    </lineage>
</organism>
<dbReference type="RefSeq" id="XP_013429213.1">
    <property type="nucleotide sequence ID" value="XM_013573759.1"/>
</dbReference>
<reference evidence="2 3" key="1">
    <citation type="journal article" date="2014" name="BMC Genomics">
        <title>Genome sequencing of four Aureobasidium pullulans varieties: biotechnological potential, stress tolerance, and description of new species.</title>
        <authorList>
            <person name="Gostin Ar C."/>
            <person name="Ohm R.A."/>
            <person name="Kogej T."/>
            <person name="Sonjak S."/>
            <person name="Turk M."/>
            <person name="Zajc J."/>
            <person name="Zalar P."/>
            <person name="Grube M."/>
            <person name="Sun H."/>
            <person name="Han J."/>
            <person name="Sharma A."/>
            <person name="Chiniquy J."/>
            <person name="Ngan C.Y."/>
            <person name="Lipzen A."/>
            <person name="Barry K."/>
            <person name="Grigoriev I.V."/>
            <person name="Gunde-Cimerman N."/>
        </authorList>
    </citation>
    <scope>NUCLEOTIDE SEQUENCE [LARGE SCALE GENOMIC DNA]</scope>
    <source>
        <strain evidence="2 3">CBS 147.97</strain>
    </source>
</reference>
<dbReference type="OrthoDB" id="3846433at2759"/>
<dbReference type="Proteomes" id="UP000027730">
    <property type="component" value="Unassembled WGS sequence"/>
</dbReference>
<gene>
    <name evidence="2" type="ORF">M436DRAFT_71206</name>
</gene>
<sequence>MPHALFRKQHLDVRELDLSTIVYSSNDPEHLPNPKLNYTPVPDDEALELLTEAFNRHPDKSAMMAELNCNRVKFIGGLPQGMTCFAAPTKEGRSPDRYIYGHGNSSRRGFDTDKLFRSFREFVPHCYWIIVERNVAWNRPRFCYCKYCQLPFPQ</sequence>
<evidence type="ECO:0000259" key="1">
    <source>
        <dbReference type="Pfam" id="PF16761"/>
    </source>
</evidence>
<name>A0A074WNJ8_9PEZI</name>
<dbReference type="Pfam" id="PF16761">
    <property type="entry name" value="Clr2_transil"/>
    <property type="match status" value="1"/>
</dbReference>
<protein>
    <recommendedName>
        <fullName evidence="1">Cryptic loci regulator 2 N-terminal domain-containing protein</fullName>
    </recommendedName>
</protein>
<dbReference type="HOGENOM" id="CLU_1703866_0_0_1"/>
<dbReference type="InterPro" id="IPR031915">
    <property type="entry name" value="Clr2_N"/>
</dbReference>
<evidence type="ECO:0000313" key="3">
    <source>
        <dbReference type="Proteomes" id="UP000027730"/>
    </source>
</evidence>
<keyword evidence="3" id="KW-1185">Reference proteome</keyword>
<evidence type="ECO:0000313" key="2">
    <source>
        <dbReference type="EMBL" id="KEQ74680.1"/>
    </source>
</evidence>
<accession>A0A074WNJ8</accession>
<feature type="domain" description="Cryptic loci regulator 2 N-terminal" evidence="1">
    <location>
        <begin position="77"/>
        <end position="148"/>
    </location>
</feature>
<dbReference type="EMBL" id="KL584706">
    <property type="protein sequence ID" value="KEQ74680.1"/>
    <property type="molecule type" value="Genomic_DNA"/>
</dbReference>